<dbReference type="PROSITE" id="PS51118">
    <property type="entry name" value="HTH_HXLR"/>
    <property type="match status" value="1"/>
</dbReference>
<dbReference type="OrthoDB" id="9807069at2"/>
<evidence type="ECO:0000256" key="3">
    <source>
        <dbReference type="ARBA" id="ARBA00023163"/>
    </source>
</evidence>
<dbReference type="RefSeq" id="WP_088708093.1">
    <property type="nucleotide sequence ID" value="NZ_LSTO01000001.1"/>
</dbReference>
<evidence type="ECO:0000259" key="4">
    <source>
        <dbReference type="PROSITE" id="PS51118"/>
    </source>
</evidence>
<evidence type="ECO:0000313" key="6">
    <source>
        <dbReference type="Proteomes" id="UP000197535"/>
    </source>
</evidence>
<dbReference type="PANTHER" id="PTHR33204">
    <property type="entry name" value="TRANSCRIPTIONAL REGULATOR, MARR FAMILY"/>
    <property type="match status" value="1"/>
</dbReference>
<feature type="domain" description="HTH hxlR-type" evidence="4">
    <location>
        <begin position="16"/>
        <end position="113"/>
    </location>
</feature>
<dbReference type="InterPro" id="IPR036388">
    <property type="entry name" value="WH-like_DNA-bd_sf"/>
</dbReference>
<dbReference type="GO" id="GO:0003677">
    <property type="term" value="F:DNA binding"/>
    <property type="evidence" value="ECO:0007669"/>
    <property type="project" value="UniProtKB-KW"/>
</dbReference>
<dbReference type="InterPro" id="IPR002577">
    <property type="entry name" value="HTH_HxlR"/>
</dbReference>
<protein>
    <recommendedName>
        <fullName evidence="4">HTH hxlR-type domain-containing protein</fullName>
    </recommendedName>
</protein>
<evidence type="ECO:0000256" key="1">
    <source>
        <dbReference type="ARBA" id="ARBA00023015"/>
    </source>
</evidence>
<evidence type="ECO:0000313" key="5">
    <source>
        <dbReference type="EMBL" id="OWW21237.1"/>
    </source>
</evidence>
<reference evidence="5 6" key="1">
    <citation type="submission" date="2016-02" db="EMBL/GenBank/DDBJ databases">
        <authorList>
            <person name="Wen L."/>
            <person name="He K."/>
            <person name="Yang H."/>
        </authorList>
    </citation>
    <scope>NUCLEOTIDE SEQUENCE [LARGE SCALE GENOMIC DNA]</scope>
    <source>
        <strain evidence="5 6">TSA40</strain>
    </source>
</reference>
<proteinExistence type="predicted"/>
<dbReference type="SUPFAM" id="SSF46785">
    <property type="entry name" value="Winged helix' DNA-binding domain"/>
    <property type="match status" value="1"/>
</dbReference>
<dbReference type="Gene3D" id="1.10.10.10">
    <property type="entry name" value="Winged helix-like DNA-binding domain superfamily/Winged helix DNA-binding domain"/>
    <property type="match status" value="1"/>
</dbReference>
<dbReference type="Pfam" id="PF01638">
    <property type="entry name" value="HxlR"/>
    <property type="match status" value="1"/>
</dbReference>
<dbReference type="Proteomes" id="UP000197535">
    <property type="component" value="Unassembled WGS sequence"/>
</dbReference>
<gene>
    <name evidence="5" type="ORF">AYR66_18935</name>
</gene>
<keyword evidence="3" id="KW-0804">Transcription</keyword>
<comment type="caution">
    <text evidence="5">The sequence shown here is derived from an EMBL/GenBank/DDBJ whole genome shotgun (WGS) entry which is preliminary data.</text>
</comment>
<dbReference type="AlphaFoldDB" id="A0A254TGE2"/>
<dbReference type="EMBL" id="LSTO01000001">
    <property type="protein sequence ID" value="OWW21237.1"/>
    <property type="molecule type" value="Genomic_DNA"/>
</dbReference>
<keyword evidence="6" id="KW-1185">Reference proteome</keyword>
<sequence length="162" mass="18067">MEKPDKSKKPCAPLTCPIVRSVLLIGDEWVLLVLRALFRGAHRFDELQKQTGAATNILSNRLGRMVEGGLVVKIPYQERPVRYKYELTPSGIALFPVVLELMRWGDDWLPNKDAPPMRLLHTECGKLSRPGQSCSECGKPITIENVRLLDVEDSASTVDNAA</sequence>
<dbReference type="PANTHER" id="PTHR33204:SF18">
    <property type="entry name" value="TRANSCRIPTIONAL REGULATORY PROTEIN"/>
    <property type="match status" value="1"/>
</dbReference>
<organism evidence="5 6">
    <name type="scientific">Noviherbaspirillum denitrificans</name>
    <dbReference type="NCBI Taxonomy" id="1968433"/>
    <lineage>
        <taxon>Bacteria</taxon>
        <taxon>Pseudomonadati</taxon>
        <taxon>Pseudomonadota</taxon>
        <taxon>Betaproteobacteria</taxon>
        <taxon>Burkholderiales</taxon>
        <taxon>Oxalobacteraceae</taxon>
        <taxon>Noviherbaspirillum</taxon>
    </lineage>
</organism>
<name>A0A254TGE2_9BURK</name>
<keyword evidence="1" id="KW-0805">Transcription regulation</keyword>
<accession>A0A254TGE2</accession>
<evidence type="ECO:0000256" key="2">
    <source>
        <dbReference type="ARBA" id="ARBA00023125"/>
    </source>
</evidence>
<dbReference type="InterPro" id="IPR036390">
    <property type="entry name" value="WH_DNA-bd_sf"/>
</dbReference>
<keyword evidence="2" id="KW-0238">DNA-binding</keyword>